<keyword evidence="4" id="KW-1185">Reference proteome</keyword>
<feature type="compositionally biased region" description="Polar residues" evidence="2">
    <location>
        <begin position="20"/>
        <end position="41"/>
    </location>
</feature>
<evidence type="ECO:0000313" key="3">
    <source>
        <dbReference type="EMBL" id="GKT51090.1"/>
    </source>
</evidence>
<name>A0AA37UPN3_9PEZI</name>
<evidence type="ECO:0000256" key="1">
    <source>
        <dbReference type="ARBA" id="ARBA00022669"/>
    </source>
</evidence>
<organism evidence="3 4">
    <name type="scientific">Colletotrichum spaethianum</name>
    <dbReference type="NCBI Taxonomy" id="700344"/>
    <lineage>
        <taxon>Eukaryota</taxon>
        <taxon>Fungi</taxon>
        <taxon>Dikarya</taxon>
        <taxon>Ascomycota</taxon>
        <taxon>Pezizomycotina</taxon>
        <taxon>Sordariomycetes</taxon>
        <taxon>Hypocreomycetidae</taxon>
        <taxon>Glomerellales</taxon>
        <taxon>Glomerellaceae</taxon>
        <taxon>Colletotrichum</taxon>
        <taxon>Colletotrichum spaethianum species complex</taxon>
    </lineage>
</organism>
<dbReference type="AlphaFoldDB" id="A0AA37UPN3"/>
<dbReference type="SUPFAM" id="SSF57016">
    <property type="entry name" value="Plant lectins/antimicrobial peptides"/>
    <property type="match status" value="1"/>
</dbReference>
<evidence type="ECO:0000313" key="4">
    <source>
        <dbReference type="Proteomes" id="UP001055115"/>
    </source>
</evidence>
<comment type="caution">
    <text evidence="3">The sequence shown here is derived from an EMBL/GenBank/DDBJ whole genome shotgun (WGS) entry which is preliminary data.</text>
</comment>
<dbReference type="GeneID" id="73332073"/>
<reference evidence="3 4" key="1">
    <citation type="submission" date="2022-03" db="EMBL/GenBank/DDBJ databases">
        <title>Genome data of Colletotrichum spp.</title>
        <authorList>
            <person name="Utami Y.D."/>
            <person name="Hiruma K."/>
        </authorList>
    </citation>
    <scope>NUCLEOTIDE SEQUENCE [LARGE SCALE GENOMIC DNA]</scope>
    <source>
        <strain evidence="3 4">MAFF 239500</strain>
    </source>
</reference>
<sequence>MYQGVLFNRSLGSTAPKPNATITAPSATGSPTYYKTATPTNPTQSSTISQYSAYYLITPSNNCFIRPSADGTWLRGVTCQGTAFSDYCLPFGFCGSRPKYYGGNNDDDDGGGGGRSKTEDGTYSPDYGKTMCTPQFGGYCSIYGFYRSRSDFCAPRNYHSGNYKPNVDSPSTNRECRPNNAGNKTCTRTQFRACCSVHGFCGDRDNYYKGLAVIAAPVSPGYIV</sequence>
<dbReference type="GO" id="GO:0008061">
    <property type="term" value="F:chitin binding"/>
    <property type="evidence" value="ECO:0007669"/>
    <property type="project" value="UniProtKB-KW"/>
</dbReference>
<dbReference type="EMBL" id="BQXU01000044">
    <property type="protein sequence ID" value="GKT51090.1"/>
    <property type="molecule type" value="Genomic_DNA"/>
</dbReference>
<proteinExistence type="predicted"/>
<keyword evidence="1" id="KW-0147">Chitin-binding</keyword>
<accession>A0AA37UPN3</accession>
<gene>
    <name evidence="3" type="ORF">ColSpa_11271</name>
</gene>
<dbReference type="InterPro" id="IPR036861">
    <property type="entry name" value="Endochitinase-like_sf"/>
</dbReference>
<dbReference type="Proteomes" id="UP001055115">
    <property type="component" value="Unassembled WGS sequence"/>
</dbReference>
<evidence type="ECO:0000256" key="2">
    <source>
        <dbReference type="SAM" id="MobiDB-lite"/>
    </source>
</evidence>
<protein>
    <submittedName>
        <fullName evidence="3">Uncharacterized protein</fullName>
    </submittedName>
</protein>
<feature type="region of interest" description="Disordered" evidence="2">
    <location>
        <begin position="17"/>
        <end position="41"/>
    </location>
</feature>
<dbReference type="RefSeq" id="XP_049133440.1">
    <property type="nucleotide sequence ID" value="XM_049277483.1"/>
</dbReference>